<dbReference type="InterPro" id="IPR007757">
    <property type="entry name" value="MT-A70-like"/>
</dbReference>
<organism evidence="9 10">
    <name type="scientific">Oxytricha trifallax</name>
    <dbReference type="NCBI Taxonomy" id="1172189"/>
    <lineage>
        <taxon>Eukaryota</taxon>
        <taxon>Sar</taxon>
        <taxon>Alveolata</taxon>
        <taxon>Ciliophora</taxon>
        <taxon>Intramacronucleata</taxon>
        <taxon>Spirotrichea</taxon>
        <taxon>Stichotrichia</taxon>
        <taxon>Sporadotrichida</taxon>
        <taxon>Oxytrichidae</taxon>
        <taxon>Oxytrichinae</taxon>
        <taxon>Oxytricha</taxon>
    </lineage>
</organism>
<dbReference type="EC" id="2.1.1.348" evidence="1"/>
<dbReference type="PANTHER" id="PTHR12829:SF7">
    <property type="entry name" value="N6-ADENOSINE-METHYLTRANSFERASE CATALYTIC SUBUNIT"/>
    <property type="match status" value="1"/>
</dbReference>
<comment type="similarity">
    <text evidence="7">Belongs to the MT-A70-like family.</text>
</comment>
<dbReference type="GO" id="GO:0032259">
    <property type="term" value="P:methylation"/>
    <property type="evidence" value="ECO:0007669"/>
    <property type="project" value="UniProtKB-KW"/>
</dbReference>
<evidence type="ECO:0000256" key="6">
    <source>
        <dbReference type="PROSITE-ProRule" id="PRU00042"/>
    </source>
</evidence>
<dbReference type="Proteomes" id="UP000053232">
    <property type="component" value="Unassembled WGS sequence"/>
</dbReference>
<evidence type="ECO:0000256" key="1">
    <source>
        <dbReference type="ARBA" id="ARBA00012160"/>
    </source>
</evidence>
<dbReference type="PANTHER" id="PTHR12829">
    <property type="entry name" value="N6-ADENOSINE-METHYLTRANSFERASE"/>
    <property type="match status" value="1"/>
</dbReference>
<feature type="domain" description="C2H2-type" evidence="8">
    <location>
        <begin position="46"/>
        <end position="77"/>
    </location>
</feature>
<evidence type="ECO:0000259" key="8">
    <source>
        <dbReference type="PROSITE" id="PS50157"/>
    </source>
</evidence>
<keyword evidence="3" id="KW-0808">Transferase</keyword>
<evidence type="ECO:0000256" key="5">
    <source>
        <dbReference type="ARBA" id="ARBA00048957"/>
    </source>
</evidence>
<dbReference type="GO" id="GO:0008270">
    <property type="term" value="F:zinc ion binding"/>
    <property type="evidence" value="ECO:0007669"/>
    <property type="project" value="UniProtKB-KW"/>
</dbReference>
<keyword evidence="4" id="KW-0949">S-adenosyl-L-methionine</keyword>
<dbReference type="PROSITE" id="PS50157">
    <property type="entry name" value="ZINC_FINGER_C2H2_2"/>
    <property type="match status" value="1"/>
</dbReference>
<comment type="caution">
    <text evidence="9">The sequence shown here is derived from an EMBL/GenBank/DDBJ whole genome shotgun (WGS) entry which is preliminary data.</text>
</comment>
<dbReference type="Pfam" id="PF05063">
    <property type="entry name" value="MT-A70"/>
    <property type="match status" value="1"/>
</dbReference>
<name>A0A073I0B6_9SPIT</name>
<dbReference type="SUPFAM" id="SSF53335">
    <property type="entry name" value="S-adenosyl-L-methionine-dependent methyltransferases"/>
    <property type="match status" value="1"/>
</dbReference>
<sequence length="291" mass="34527">MEHLLKPLHSCPVESCDYKGSKNATYQHYHRNHLQDKIEKYMRKAFECEECNYRYSTRQSLHVHRKKCQDIHRNRLIKELRKLANHDIEPTHLINDPVIVECDVKVREVWEELHRTQMAKDGTLFRVVIMDAPWDRTCLPLKYDTLTDKQIKEMPIELVQEEGFLFMWVTNSKPESALSFFKKHGYRWIETIVWVKLTKRGTVFKGQGKYIQHGCELCMVGVKGRYEDIKQFGKFKSSLNVIVEEMREASQKPEALYKIAEKLVPNDPFLEIFGRKHNIRRGWTTMGNQLS</sequence>
<evidence type="ECO:0000256" key="3">
    <source>
        <dbReference type="ARBA" id="ARBA00022679"/>
    </source>
</evidence>
<keyword evidence="6" id="KW-0863">Zinc-finger</keyword>
<evidence type="ECO:0000313" key="10">
    <source>
        <dbReference type="Proteomes" id="UP000053232"/>
    </source>
</evidence>
<keyword evidence="6" id="KW-0862">Zinc</keyword>
<gene>
    <name evidence="9" type="ORF">OXYTRIMIC_387</name>
</gene>
<dbReference type="GO" id="GO:0036396">
    <property type="term" value="C:RNA N6-methyladenosine methyltransferase complex"/>
    <property type="evidence" value="ECO:0007669"/>
    <property type="project" value="TreeGrafter"/>
</dbReference>
<keyword evidence="2" id="KW-0489">Methyltransferase</keyword>
<protein>
    <recommendedName>
        <fullName evidence="1">mRNA m(6)A methyltransferase</fullName>
        <ecNumber evidence="1">2.1.1.348</ecNumber>
    </recommendedName>
</protein>
<keyword evidence="6" id="KW-0479">Metal-binding</keyword>
<accession>A0A073I0B6</accession>
<dbReference type="GO" id="GO:0001734">
    <property type="term" value="F:mRNA m(6)A methyltransferase activity"/>
    <property type="evidence" value="ECO:0007669"/>
    <property type="project" value="UniProtKB-EC"/>
</dbReference>
<evidence type="ECO:0000256" key="7">
    <source>
        <dbReference type="PROSITE-ProRule" id="PRU00489"/>
    </source>
</evidence>
<evidence type="ECO:0000256" key="2">
    <source>
        <dbReference type="ARBA" id="ARBA00022603"/>
    </source>
</evidence>
<dbReference type="InterPro" id="IPR013087">
    <property type="entry name" value="Znf_C2H2_type"/>
</dbReference>
<evidence type="ECO:0000256" key="4">
    <source>
        <dbReference type="ARBA" id="ARBA00022691"/>
    </source>
</evidence>
<dbReference type="GO" id="GO:0005634">
    <property type="term" value="C:nucleus"/>
    <property type="evidence" value="ECO:0007669"/>
    <property type="project" value="TreeGrafter"/>
</dbReference>
<evidence type="ECO:0000313" key="9">
    <source>
        <dbReference type="EMBL" id="KEJ83124.1"/>
    </source>
</evidence>
<comment type="catalytic activity">
    <reaction evidence="5">
        <text>an adenosine in mRNA + S-adenosyl-L-methionine = an N(6)-methyladenosine in mRNA + S-adenosyl-L-homocysteine + H(+)</text>
        <dbReference type="Rhea" id="RHEA:55584"/>
        <dbReference type="Rhea" id="RHEA-COMP:12414"/>
        <dbReference type="Rhea" id="RHEA-COMP:12417"/>
        <dbReference type="ChEBI" id="CHEBI:15378"/>
        <dbReference type="ChEBI" id="CHEBI:57856"/>
        <dbReference type="ChEBI" id="CHEBI:59789"/>
        <dbReference type="ChEBI" id="CHEBI:74411"/>
        <dbReference type="ChEBI" id="CHEBI:74449"/>
        <dbReference type="EC" id="2.1.1.348"/>
    </reaction>
</comment>
<dbReference type="PROSITE" id="PS51143">
    <property type="entry name" value="MT_A70"/>
    <property type="match status" value="1"/>
</dbReference>
<dbReference type="InterPro" id="IPR029063">
    <property type="entry name" value="SAM-dependent_MTases_sf"/>
</dbReference>
<reference evidence="10" key="1">
    <citation type="journal article" date="2014" name="Cell">
        <title>The Architecture of a Scrambled Genome Reveals Massive Levels of Genomic Rearrangement during Development.</title>
        <authorList>
            <person name="Chen X."/>
            <person name="Bracht J.R."/>
            <person name="Goldman A.D."/>
            <person name="Dolzhenko E."/>
            <person name="Clay D.M."/>
            <person name="Swart E.C."/>
            <person name="Perlman D.H."/>
            <person name="Doak T.G."/>
            <person name="Stuart A."/>
            <person name="Amemiya C.T."/>
            <person name="Sebra R.P."/>
            <person name="Landweber L.F."/>
        </authorList>
    </citation>
    <scope>NUCLEOTIDE SEQUENCE [LARGE SCALE GENOMIC DNA]</scope>
    <source>
        <strain evidence="10">JRB310</strain>
    </source>
</reference>
<proteinExistence type="inferred from homology"/>
<dbReference type="EMBL" id="ARYC01000238">
    <property type="protein sequence ID" value="KEJ83124.1"/>
    <property type="molecule type" value="Genomic_DNA"/>
</dbReference>
<keyword evidence="10" id="KW-1185">Reference proteome</keyword>
<dbReference type="AlphaFoldDB" id="A0A073I0B6"/>